<name>A0A8J7QHA0_9BACT</name>
<dbReference type="InterPro" id="IPR000531">
    <property type="entry name" value="Beta-barrel_TonB"/>
</dbReference>
<protein>
    <submittedName>
        <fullName evidence="14">TonB-dependent receptor</fullName>
    </submittedName>
</protein>
<dbReference type="GO" id="GO:0015344">
    <property type="term" value="F:siderophore uptake transmembrane transporter activity"/>
    <property type="evidence" value="ECO:0007669"/>
    <property type="project" value="TreeGrafter"/>
</dbReference>
<dbReference type="InterPro" id="IPR036942">
    <property type="entry name" value="Beta-barrel_TonB_sf"/>
</dbReference>
<feature type="domain" description="TonB-dependent receptor-like beta-barrel" evidence="12">
    <location>
        <begin position="217"/>
        <end position="616"/>
    </location>
</feature>
<evidence type="ECO:0000256" key="1">
    <source>
        <dbReference type="ARBA" id="ARBA00004571"/>
    </source>
</evidence>
<evidence type="ECO:0000256" key="4">
    <source>
        <dbReference type="ARBA" id="ARBA00022692"/>
    </source>
</evidence>
<evidence type="ECO:0000313" key="14">
    <source>
        <dbReference type="EMBL" id="MBO1322395.1"/>
    </source>
</evidence>
<dbReference type="Pfam" id="PF00593">
    <property type="entry name" value="TonB_dep_Rec_b-barrel"/>
    <property type="match status" value="1"/>
</dbReference>
<evidence type="ECO:0000259" key="12">
    <source>
        <dbReference type="Pfam" id="PF00593"/>
    </source>
</evidence>
<evidence type="ECO:0000256" key="8">
    <source>
        <dbReference type="ARBA" id="ARBA00023170"/>
    </source>
</evidence>
<proteinExistence type="inferred from homology"/>
<evidence type="ECO:0000256" key="7">
    <source>
        <dbReference type="ARBA" id="ARBA00023136"/>
    </source>
</evidence>
<evidence type="ECO:0000256" key="9">
    <source>
        <dbReference type="ARBA" id="ARBA00023237"/>
    </source>
</evidence>
<dbReference type="PROSITE" id="PS52016">
    <property type="entry name" value="TONB_DEPENDENT_REC_3"/>
    <property type="match status" value="1"/>
</dbReference>
<evidence type="ECO:0000313" key="15">
    <source>
        <dbReference type="Proteomes" id="UP000664417"/>
    </source>
</evidence>
<evidence type="ECO:0000256" key="2">
    <source>
        <dbReference type="ARBA" id="ARBA00022448"/>
    </source>
</evidence>
<keyword evidence="9 10" id="KW-0998">Cell outer membrane</keyword>
<keyword evidence="2 10" id="KW-0813">Transport</keyword>
<dbReference type="GO" id="GO:0009279">
    <property type="term" value="C:cell outer membrane"/>
    <property type="evidence" value="ECO:0007669"/>
    <property type="project" value="UniProtKB-SubCell"/>
</dbReference>
<organism evidence="14 15">
    <name type="scientific">Acanthopleuribacter pedis</name>
    <dbReference type="NCBI Taxonomy" id="442870"/>
    <lineage>
        <taxon>Bacteria</taxon>
        <taxon>Pseudomonadati</taxon>
        <taxon>Acidobacteriota</taxon>
        <taxon>Holophagae</taxon>
        <taxon>Acanthopleuribacterales</taxon>
        <taxon>Acanthopleuribacteraceae</taxon>
        <taxon>Acanthopleuribacter</taxon>
    </lineage>
</organism>
<gene>
    <name evidence="14" type="ORF">J3U88_28235</name>
</gene>
<evidence type="ECO:0000256" key="5">
    <source>
        <dbReference type="ARBA" id="ARBA00022729"/>
    </source>
</evidence>
<comment type="subcellular location">
    <subcellularLocation>
        <location evidence="1 10">Cell outer membrane</location>
        <topology evidence="1 10">Multi-pass membrane protein</topology>
    </subcellularLocation>
</comment>
<feature type="domain" description="TonB-dependent receptor plug" evidence="13">
    <location>
        <begin position="21"/>
        <end position="134"/>
    </location>
</feature>
<dbReference type="PANTHER" id="PTHR30069:SF29">
    <property type="entry name" value="HEMOGLOBIN AND HEMOGLOBIN-HAPTOGLOBIN-BINDING PROTEIN 1-RELATED"/>
    <property type="match status" value="1"/>
</dbReference>
<sequence length="651" mass="72623">MDLEDLLNVEVTVASKSKETVADAPSSVTVFSRQEIQNMGITTLQELLNYVPGFQTARQQEIGTWYDAVSSRGRRTDPGAPEIMFLIDGQRLNDYWRGVAGPYNNNMTLSNIKQVEIIRGPGSALYGSNAFLGVVNIVTDNSRNEAGGSFGSWNRREIYANVSQEVEGMTLAVSASGFADEGDYYDQMPLWNGLDRPTNDPIEGFDGYVSLSGEKFRINLRHTQRHQEDFRQFGNVSNGEQYSNEESSSFNISYTFINNDKLNLKGFAGYLRNQSDFYGIVFPRGVLQAIGLSDQPDAAFGGTVLLSNQTMGSMDAVYSFSEKHQLYFGASFRRAKLENVSLQNNWDAGALFNGGPFPIEFYSDVRETFGLGETGTREVLGIYLQDKIEFGKFKAIIGGRYDDYDDFGSTFNPRGALIYSPGKSKFKLMYGRAFRAPSQRERTNTDLTFVGNRDLDPETVQTIELAYIQQFSGGQFSLTYFDSTIDDGVQLVEFSQGGGTVAFQPQNVAEQDLSGFEFEGQFQLSDSFILRATATFFGDTEENPRQVAETLAAVILNYNHGRLNLNVNGYYHDEVQSSAIDEATGDFVTIDSFFKTNFAANYSLNDNFSINFRVLNAFDEDYYTVDNIIAFLPNGLPGRGRSYMGGLNLRF</sequence>
<dbReference type="InterPro" id="IPR039426">
    <property type="entry name" value="TonB-dep_rcpt-like"/>
</dbReference>
<dbReference type="Gene3D" id="2.40.170.20">
    <property type="entry name" value="TonB-dependent receptor, beta-barrel domain"/>
    <property type="match status" value="1"/>
</dbReference>
<dbReference type="Gene3D" id="2.170.130.10">
    <property type="entry name" value="TonB-dependent receptor, plug domain"/>
    <property type="match status" value="1"/>
</dbReference>
<evidence type="ECO:0000256" key="11">
    <source>
        <dbReference type="RuleBase" id="RU003357"/>
    </source>
</evidence>
<keyword evidence="8 14" id="KW-0675">Receptor</keyword>
<evidence type="ECO:0000259" key="13">
    <source>
        <dbReference type="Pfam" id="PF07715"/>
    </source>
</evidence>
<dbReference type="RefSeq" id="WP_207862368.1">
    <property type="nucleotide sequence ID" value="NZ_JAFREP010000035.1"/>
</dbReference>
<dbReference type="PANTHER" id="PTHR30069">
    <property type="entry name" value="TONB-DEPENDENT OUTER MEMBRANE RECEPTOR"/>
    <property type="match status" value="1"/>
</dbReference>
<keyword evidence="7 10" id="KW-0472">Membrane</keyword>
<keyword evidence="6 11" id="KW-0798">TonB box</keyword>
<dbReference type="InterPro" id="IPR012910">
    <property type="entry name" value="Plug_dom"/>
</dbReference>
<reference evidence="14" key="1">
    <citation type="submission" date="2021-03" db="EMBL/GenBank/DDBJ databases">
        <authorList>
            <person name="Wang G."/>
        </authorList>
    </citation>
    <scope>NUCLEOTIDE SEQUENCE</scope>
    <source>
        <strain evidence="14">KCTC 12899</strain>
    </source>
</reference>
<comment type="caution">
    <text evidence="14">The sequence shown here is derived from an EMBL/GenBank/DDBJ whole genome shotgun (WGS) entry which is preliminary data.</text>
</comment>
<evidence type="ECO:0000256" key="10">
    <source>
        <dbReference type="PROSITE-ProRule" id="PRU01360"/>
    </source>
</evidence>
<evidence type="ECO:0000256" key="6">
    <source>
        <dbReference type="ARBA" id="ARBA00023077"/>
    </source>
</evidence>
<dbReference type="Pfam" id="PF07715">
    <property type="entry name" value="Plug"/>
    <property type="match status" value="1"/>
</dbReference>
<keyword evidence="4 10" id="KW-0812">Transmembrane</keyword>
<keyword evidence="3 10" id="KW-1134">Transmembrane beta strand</keyword>
<dbReference type="AlphaFoldDB" id="A0A8J7QHA0"/>
<keyword evidence="5" id="KW-0732">Signal</keyword>
<accession>A0A8J7QHA0</accession>
<evidence type="ECO:0000256" key="3">
    <source>
        <dbReference type="ARBA" id="ARBA00022452"/>
    </source>
</evidence>
<dbReference type="SUPFAM" id="SSF56935">
    <property type="entry name" value="Porins"/>
    <property type="match status" value="1"/>
</dbReference>
<dbReference type="CDD" id="cd01347">
    <property type="entry name" value="ligand_gated_channel"/>
    <property type="match status" value="1"/>
</dbReference>
<dbReference type="EMBL" id="JAFREP010000035">
    <property type="protein sequence ID" value="MBO1322395.1"/>
    <property type="molecule type" value="Genomic_DNA"/>
</dbReference>
<dbReference type="Proteomes" id="UP000664417">
    <property type="component" value="Unassembled WGS sequence"/>
</dbReference>
<dbReference type="InterPro" id="IPR037066">
    <property type="entry name" value="Plug_dom_sf"/>
</dbReference>
<comment type="similarity">
    <text evidence="10 11">Belongs to the TonB-dependent receptor family.</text>
</comment>
<keyword evidence="15" id="KW-1185">Reference proteome</keyword>
<dbReference type="GO" id="GO:0044718">
    <property type="term" value="P:siderophore transmembrane transport"/>
    <property type="evidence" value="ECO:0007669"/>
    <property type="project" value="TreeGrafter"/>
</dbReference>